<dbReference type="KEGG" id="vg:4156932"/>
<dbReference type="EMBL" id="DQ398043">
    <property type="protein sequence ID" value="ABE67391.1"/>
    <property type="molecule type" value="Genomic_DNA"/>
</dbReference>
<name>Q1A0E5_9CAUD</name>
<organism evidence="1 2">
    <name type="scientific">Mycobacterium phage Che12</name>
    <dbReference type="NCBI Taxonomy" id="2911435"/>
    <lineage>
        <taxon>Viruses</taxon>
        <taxon>Duplodnaviria</taxon>
        <taxon>Heunggongvirae</taxon>
        <taxon>Uroviricota</taxon>
        <taxon>Caudoviricetes</taxon>
        <taxon>Fromanvirus</taxon>
        <taxon>Fromanvirus Che12</taxon>
    </lineage>
</organism>
<protein>
    <submittedName>
        <fullName evidence="1">Uncharacterized protein</fullName>
    </submittedName>
</protein>
<evidence type="ECO:0000313" key="1">
    <source>
        <dbReference type="EMBL" id="ABE67391.1"/>
    </source>
</evidence>
<evidence type="ECO:0000313" key="2">
    <source>
        <dbReference type="Proteomes" id="UP000002541"/>
    </source>
</evidence>
<proteinExistence type="predicted"/>
<keyword evidence="2" id="KW-1185">Reference proteome</keyword>
<dbReference type="OrthoDB" id="27500at10239"/>
<accession>Q1A0E5</accession>
<gene>
    <name evidence="1" type="primary">72</name>
    <name evidence="1" type="ORF">PBI_CHE12_72</name>
</gene>
<sequence>MKQLKVEKVSAQELTHKHIGERVQFYWKFPLSDVRAVITGDLREVHHDGEGTTVWLTGRNSEGSKQEFQISPITRIGVVREVNPFVHA</sequence>
<dbReference type="RefSeq" id="YP_655651.1">
    <property type="nucleotide sequence ID" value="NC_008203.1"/>
</dbReference>
<dbReference type="Proteomes" id="UP000002541">
    <property type="component" value="Segment"/>
</dbReference>
<reference evidence="1 2" key="1">
    <citation type="journal article" date="2006" name="PLoS Genet.">
        <title>Exploring the mycobacteriophage metaproteome: phage genomics as an educational platform.</title>
        <authorList>
            <person name="Hatfull G.F."/>
            <person name="Pedulla M.L."/>
            <person name="Jacobs-Sera D."/>
            <person name="Cichon P.M."/>
            <person name="Foley A."/>
            <person name="Ford M.E."/>
            <person name="Gonda R.M."/>
            <person name="Houtz J.M."/>
            <person name="Hryckowian A.J."/>
            <person name="Kelchner V.A."/>
            <person name="Namburi S."/>
            <person name="Pajcini K.V."/>
            <person name="Popovich M.G."/>
            <person name="Schleicher D.T."/>
            <person name="Simanek B.Z."/>
            <person name="Smith A.L."/>
            <person name="Zdanowicz G.M."/>
            <person name="Kumar V."/>
            <person name="Peebles C.L."/>
            <person name="Jacobs W.R.Jr."/>
            <person name="Lawrence J.G."/>
            <person name="Hendrix R.W."/>
        </authorList>
    </citation>
    <scope>NUCLEOTIDE SEQUENCE [LARGE SCALE GENOMIC DNA]</scope>
</reference>